<keyword evidence="9" id="KW-1185">Reference proteome</keyword>
<dbReference type="EMBL" id="BLZA01000049">
    <property type="protein sequence ID" value="GHJ89658.1"/>
    <property type="molecule type" value="Genomic_DNA"/>
</dbReference>
<evidence type="ECO:0000256" key="3">
    <source>
        <dbReference type="ARBA" id="ARBA00022692"/>
    </source>
</evidence>
<dbReference type="InterPro" id="IPR007603">
    <property type="entry name" value="Choline_transptr-like"/>
</dbReference>
<name>A0A8H3TZI0_9TREE</name>
<feature type="transmembrane region" description="Helical" evidence="6">
    <location>
        <begin position="283"/>
        <end position="304"/>
    </location>
</feature>
<accession>A0A8H3TZI0</accession>
<comment type="subcellular location">
    <subcellularLocation>
        <location evidence="6">Cell membrane</location>
        <topology evidence="6">Multi-pass membrane protein</topology>
    </subcellularLocation>
    <subcellularLocation>
        <location evidence="1">Membrane</location>
        <topology evidence="1">Multi-pass membrane protein</topology>
    </subcellularLocation>
</comment>
<feature type="transmembrane region" description="Helical" evidence="6">
    <location>
        <begin position="311"/>
        <end position="335"/>
    </location>
</feature>
<evidence type="ECO:0000256" key="6">
    <source>
        <dbReference type="RuleBase" id="RU368066"/>
    </source>
</evidence>
<reference evidence="8" key="1">
    <citation type="submission" date="2020-07" db="EMBL/GenBank/DDBJ databases">
        <title>Draft Genome Sequence of a Deep-Sea Yeast, Naganishia (Cryptococcus) liquefaciens strain N6.</title>
        <authorList>
            <person name="Han Y.W."/>
            <person name="Kajitani R."/>
            <person name="Morimoto H."/>
            <person name="Parhat M."/>
            <person name="Tsubouchi H."/>
            <person name="Bakenova O."/>
            <person name="Ogata M."/>
            <person name="Argunhan B."/>
            <person name="Aoki R."/>
            <person name="Kajiwara S."/>
            <person name="Itoh T."/>
            <person name="Iwasaki H."/>
        </authorList>
    </citation>
    <scope>NUCLEOTIDE SEQUENCE</scope>
    <source>
        <strain evidence="8">N6</strain>
    </source>
</reference>
<feature type="compositionally biased region" description="Polar residues" evidence="7">
    <location>
        <begin position="62"/>
        <end position="72"/>
    </location>
</feature>
<feature type="transmembrane region" description="Helical" evidence="6">
    <location>
        <begin position="643"/>
        <end position="676"/>
    </location>
</feature>
<feature type="transmembrane region" description="Helical" evidence="6">
    <location>
        <begin position="355"/>
        <end position="375"/>
    </location>
</feature>
<dbReference type="GO" id="GO:0005886">
    <property type="term" value="C:plasma membrane"/>
    <property type="evidence" value="ECO:0007669"/>
    <property type="project" value="UniProtKB-SubCell"/>
</dbReference>
<evidence type="ECO:0000313" key="8">
    <source>
        <dbReference type="EMBL" id="GHJ89658.1"/>
    </source>
</evidence>
<dbReference type="PANTHER" id="PTHR12385:SF88">
    <property type="entry name" value="CHOLINE TRANSPORTER-LIKE PROTEIN CTL1"/>
    <property type="match status" value="1"/>
</dbReference>
<feature type="transmembrane region" description="Helical" evidence="6">
    <location>
        <begin position="414"/>
        <end position="432"/>
    </location>
</feature>
<dbReference type="PANTHER" id="PTHR12385">
    <property type="entry name" value="CHOLINE TRANSPORTER-LIKE (SLC FAMILY 44)"/>
    <property type="match status" value="1"/>
</dbReference>
<feature type="transmembrane region" description="Helical" evidence="6">
    <location>
        <begin position="232"/>
        <end position="252"/>
    </location>
</feature>
<evidence type="ECO:0000256" key="7">
    <source>
        <dbReference type="SAM" id="MobiDB-lite"/>
    </source>
</evidence>
<evidence type="ECO:0000256" key="5">
    <source>
        <dbReference type="ARBA" id="ARBA00023136"/>
    </source>
</evidence>
<evidence type="ECO:0000313" key="9">
    <source>
        <dbReference type="Proteomes" id="UP000620104"/>
    </source>
</evidence>
<dbReference type="OrthoDB" id="420519at2759"/>
<dbReference type="Pfam" id="PF04515">
    <property type="entry name" value="Choline_transpo"/>
    <property type="match status" value="1"/>
</dbReference>
<evidence type="ECO:0000256" key="1">
    <source>
        <dbReference type="ARBA" id="ARBA00004141"/>
    </source>
</evidence>
<feature type="compositionally biased region" description="Basic and acidic residues" evidence="7">
    <location>
        <begin position="120"/>
        <end position="136"/>
    </location>
</feature>
<dbReference type="GO" id="GO:0022857">
    <property type="term" value="F:transmembrane transporter activity"/>
    <property type="evidence" value="ECO:0007669"/>
    <property type="project" value="UniProtKB-UniRule"/>
</dbReference>
<feature type="transmembrane region" description="Helical" evidence="6">
    <location>
        <begin position="444"/>
        <end position="466"/>
    </location>
</feature>
<dbReference type="Proteomes" id="UP000620104">
    <property type="component" value="Unassembled WGS sequence"/>
</dbReference>
<feature type="region of interest" description="Disordered" evidence="7">
    <location>
        <begin position="1"/>
        <end position="201"/>
    </location>
</feature>
<gene>
    <name evidence="8" type="ORF">NliqN6_6060</name>
</gene>
<comment type="function">
    <text evidence="6">Probably involved in transport through the plasma membrane.</text>
</comment>
<organism evidence="8 9">
    <name type="scientific">Naganishia liquefaciens</name>
    <dbReference type="NCBI Taxonomy" id="104408"/>
    <lineage>
        <taxon>Eukaryota</taxon>
        <taxon>Fungi</taxon>
        <taxon>Dikarya</taxon>
        <taxon>Basidiomycota</taxon>
        <taxon>Agaricomycotina</taxon>
        <taxon>Tremellomycetes</taxon>
        <taxon>Filobasidiales</taxon>
        <taxon>Filobasidiaceae</taxon>
        <taxon>Naganishia</taxon>
    </lineage>
</organism>
<sequence length="706" mass="76652">MSRYIDAVPGGSIFHGTPRETPIFQSEVNPDPYAFSPTGSHHTNRRNGSLPRLEGDVDPYTLSASDRSPSPTSDDEDHHDDTRQRGKAGWWVHQSMAPSGRSSRRGRDLDDVYPSEESESEKASDPESEVSRDAGRMGRGMRRAGSVTDTNAESDTDGSSSGYTSSSSLVSTSTASALSPRESLRRSEHTSGRRSVRRDPTAVMPDKLEVYQRASGHWTLAALRRYRDTPFLGLWLVSLIGMIVGLCFIWGATTASPTPPGTDPVDHPETEYRTPFTTLLHTIPLLAILVLVAVATPLGLLLLLRRTVRPVLIGTAVAIPFLLTITAWWAFIASFEYTPDGAGTDAQPNWWGTTGLRWAALVPCVLAGISAWAVWRRRRRLEASVAVVELATGFLIDHPAVLLITPLILTAFSILSLPFLTLVLRLLLIGYYRHPREHTYIWHVRPYAGWLIALVTGAWLWTWVILRSIGRVVVAAVLGEWYFHRSDGFGRGEVGEVTLAAVQRATGPNLGSICASALVVAVARMIGKSALIAKRVTNPRANILPGPLSFLSMLTPVFGFLAGLLEQVNGYALVYVGITGEAFWPSARRAVSLVGRKHRGHLLDYTLVKLLLTLCSTTVALATATTGYLYATHTLQAPAHAPLAAALCGGCVFLSVRAGMAVLADTADALFICYAIDRELGLRHKEAVAEAFSNESKRSGDASMGV</sequence>
<keyword evidence="4 6" id="KW-1133">Transmembrane helix</keyword>
<protein>
    <recommendedName>
        <fullName evidence="6">Protein PNS1</fullName>
    </recommendedName>
</protein>
<feature type="compositionally biased region" description="Basic and acidic residues" evidence="7">
    <location>
        <begin position="182"/>
        <end position="191"/>
    </location>
</feature>
<feature type="compositionally biased region" description="Low complexity" evidence="7">
    <location>
        <begin position="157"/>
        <end position="179"/>
    </location>
</feature>
<feature type="transmembrane region" description="Helical" evidence="6">
    <location>
        <begin position="548"/>
        <end position="565"/>
    </location>
</feature>
<keyword evidence="5 6" id="KW-0472">Membrane</keyword>
<evidence type="ECO:0000256" key="4">
    <source>
        <dbReference type="ARBA" id="ARBA00022989"/>
    </source>
</evidence>
<keyword evidence="3 6" id="KW-0812">Transmembrane</keyword>
<comment type="similarity">
    <text evidence="2 6">Belongs to the CTL (choline transporter-like) family.</text>
</comment>
<feature type="transmembrane region" description="Helical" evidence="6">
    <location>
        <begin position="607"/>
        <end position="631"/>
    </location>
</feature>
<proteinExistence type="inferred from homology"/>
<comment type="caution">
    <text evidence="8">The sequence shown here is derived from an EMBL/GenBank/DDBJ whole genome shotgun (WGS) entry which is preliminary data.</text>
</comment>
<dbReference type="AlphaFoldDB" id="A0A8H3TZI0"/>
<evidence type="ECO:0000256" key="2">
    <source>
        <dbReference type="ARBA" id="ARBA00007168"/>
    </source>
</evidence>